<keyword evidence="5" id="KW-1185">Reference proteome</keyword>
<dbReference type="RefSeq" id="WP_317637105.1">
    <property type="nucleotide sequence ID" value="NZ_AP026803.1"/>
</dbReference>
<dbReference type="Proteomes" id="UP001321741">
    <property type="component" value="Chromosome"/>
</dbReference>
<keyword evidence="1" id="KW-0479">Metal-binding</keyword>
<keyword evidence="2" id="KW-0378">Hydrolase</keyword>
<dbReference type="Gene3D" id="1.10.150.240">
    <property type="entry name" value="Putative phosphatase, domain 2"/>
    <property type="match status" value="1"/>
</dbReference>
<evidence type="ECO:0000313" key="5">
    <source>
        <dbReference type="Proteomes" id="UP001321741"/>
    </source>
</evidence>
<evidence type="ECO:0000256" key="3">
    <source>
        <dbReference type="ARBA" id="ARBA00022842"/>
    </source>
</evidence>
<reference evidence="4 5" key="1">
    <citation type="journal article" date="2023" name="Microbiol. Spectr.">
        <title>Symbiosis of Carpenter Bees with Uncharacterized Lactic Acid Bacteria Showing NAD Auxotrophy.</title>
        <authorList>
            <person name="Kawasaki S."/>
            <person name="Ozawa K."/>
            <person name="Mori T."/>
            <person name="Yamamoto A."/>
            <person name="Ito M."/>
            <person name="Ohkuma M."/>
            <person name="Sakamoto M."/>
            <person name="Matsutani M."/>
        </authorList>
    </citation>
    <scope>NUCLEOTIDE SEQUENCE [LARGE SCALE GENOMIC DNA]</scope>
    <source>
        <strain evidence="4 5">Kim32-2</strain>
    </source>
</reference>
<dbReference type="PANTHER" id="PTHR46470">
    <property type="entry name" value="N-ACYLNEURAMINATE-9-PHOSPHATASE"/>
    <property type="match status" value="1"/>
</dbReference>
<dbReference type="InterPro" id="IPR023198">
    <property type="entry name" value="PGP-like_dom2"/>
</dbReference>
<proteinExistence type="predicted"/>
<evidence type="ECO:0000313" key="4">
    <source>
        <dbReference type="EMBL" id="BDR60861.1"/>
    </source>
</evidence>
<evidence type="ECO:0000256" key="2">
    <source>
        <dbReference type="ARBA" id="ARBA00022801"/>
    </source>
</evidence>
<dbReference type="InterPro" id="IPR041492">
    <property type="entry name" value="HAD_2"/>
</dbReference>
<protein>
    <recommendedName>
        <fullName evidence="6">HAD family hydrolase</fullName>
    </recommendedName>
</protein>
<dbReference type="SUPFAM" id="SSF56784">
    <property type="entry name" value="HAD-like"/>
    <property type="match status" value="1"/>
</dbReference>
<evidence type="ECO:0008006" key="6">
    <source>
        <dbReference type="Google" id="ProtNLM"/>
    </source>
</evidence>
<organism evidence="4 5">
    <name type="scientific">Lactobacillus xylocopicola</name>
    <dbReference type="NCBI Taxonomy" id="2976676"/>
    <lineage>
        <taxon>Bacteria</taxon>
        <taxon>Bacillati</taxon>
        <taxon>Bacillota</taxon>
        <taxon>Bacilli</taxon>
        <taxon>Lactobacillales</taxon>
        <taxon>Lactobacillaceae</taxon>
        <taxon>Lactobacillus</taxon>
    </lineage>
</organism>
<accession>A0ABM8BHU6</accession>
<dbReference type="InterPro" id="IPR036412">
    <property type="entry name" value="HAD-like_sf"/>
</dbReference>
<dbReference type="PANTHER" id="PTHR46470:SF2">
    <property type="entry name" value="GLYCERALDEHYDE 3-PHOSPHATE PHOSPHATASE"/>
    <property type="match status" value="1"/>
</dbReference>
<dbReference type="Gene3D" id="3.40.50.1000">
    <property type="entry name" value="HAD superfamily/HAD-like"/>
    <property type="match status" value="1"/>
</dbReference>
<dbReference type="InterPro" id="IPR023214">
    <property type="entry name" value="HAD_sf"/>
</dbReference>
<name>A0ABM8BHU6_9LACO</name>
<keyword evidence="3" id="KW-0460">Magnesium</keyword>
<sequence>MAKFETLIFIPEGSLLDQKSAEANALRITLEHFGTGMGPTQRLKYASLGQQTKLLGMDERIDLFLKTIVPQDLTTARHFFDEQLRQQDRLNKETIPFLDEVQGKLQLILLSKEPRQLIASRLQATELFSYFSACYGKDELQGRLPEKRVFDQIVQEQKITPASCLVIGTDLSEDIQGAENAGLQSLWLAPKKVKLPISPRPTLHLSKLSDLLFYLNLS</sequence>
<dbReference type="Pfam" id="PF13419">
    <property type="entry name" value="HAD_2"/>
    <property type="match status" value="1"/>
</dbReference>
<dbReference type="EMBL" id="AP026803">
    <property type="protein sequence ID" value="BDR60861.1"/>
    <property type="molecule type" value="Genomic_DNA"/>
</dbReference>
<evidence type="ECO:0000256" key="1">
    <source>
        <dbReference type="ARBA" id="ARBA00022723"/>
    </source>
</evidence>
<gene>
    <name evidence="4" type="ORF">KIM322_11220</name>
</gene>
<dbReference type="InterPro" id="IPR051400">
    <property type="entry name" value="HAD-like_hydrolase"/>
</dbReference>